<evidence type="ECO:0000313" key="2">
    <source>
        <dbReference type="Proteomes" id="UP000789920"/>
    </source>
</evidence>
<accession>A0ACA9QME7</accession>
<dbReference type="EMBL" id="CAJVQC010035434">
    <property type="protein sequence ID" value="CAG8758966.1"/>
    <property type="molecule type" value="Genomic_DNA"/>
</dbReference>
<sequence>TDISNTGQTSIHATIESTKVFYQFLTGESPQYWITSSTLARWNLEIVTLSFNQNHPKEASSKFFSYDDNKIKPIITVVKVTDIACCNTETVSNIVFKTCKEKGIDPQKCYFWLTDNMAYMSSELNGMIAKFNSLATSQFF</sequence>
<dbReference type="Proteomes" id="UP000789920">
    <property type="component" value="Unassembled WGS sequence"/>
</dbReference>
<organism evidence="1 2">
    <name type="scientific">Racocetra persica</name>
    <dbReference type="NCBI Taxonomy" id="160502"/>
    <lineage>
        <taxon>Eukaryota</taxon>
        <taxon>Fungi</taxon>
        <taxon>Fungi incertae sedis</taxon>
        <taxon>Mucoromycota</taxon>
        <taxon>Glomeromycotina</taxon>
        <taxon>Glomeromycetes</taxon>
        <taxon>Diversisporales</taxon>
        <taxon>Gigasporaceae</taxon>
        <taxon>Racocetra</taxon>
    </lineage>
</organism>
<comment type="caution">
    <text evidence="1">The sequence shown here is derived from an EMBL/GenBank/DDBJ whole genome shotgun (WGS) entry which is preliminary data.</text>
</comment>
<name>A0ACA9QME7_9GLOM</name>
<protein>
    <submittedName>
        <fullName evidence="1">33246_t:CDS:1</fullName>
    </submittedName>
</protein>
<gene>
    <name evidence="1" type="ORF">RPERSI_LOCUS15013</name>
</gene>
<proteinExistence type="predicted"/>
<feature type="non-terminal residue" evidence="1">
    <location>
        <position position="1"/>
    </location>
</feature>
<keyword evidence="2" id="KW-1185">Reference proteome</keyword>
<evidence type="ECO:0000313" key="1">
    <source>
        <dbReference type="EMBL" id="CAG8758966.1"/>
    </source>
</evidence>
<reference evidence="1" key="1">
    <citation type="submission" date="2021-06" db="EMBL/GenBank/DDBJ databases">
        <authorList>
            <person name="Kallberg Y."/>
            <person name="Tangrot J."/>
            <person name="Rosling A."/>
        </authorList>
    </citation>
    <scope>NUCLEOTIDE SEQUENCE</scope>
    <source>
        <strain evidence="1">MA461A</strain>
    </source>
</reference>